<keyword evidence="3" id="KW-1185">Reference proteome</keyword>
<feature type="compositionally biased region" description="Pro residues" evidence="1">
    <location>
        <begin position="786"/>
        <end position="803"/>
    </location>
</feature>
<feature type="compositionally biased region" description="Polar residues" evidence="1">
    <location>
        <begin position="377"/>
        <end position="386"/>
    </location>
</feature>
<dbReference type="Proteomes" id="UP000747399">
    <property type="component" value="Unassembled WGS sequence"/>
</dbReference>
<accession>A0A8J4BMP4</accession>
<feature type="region of interest" description="Disordered" evidence="1">
    <location>
        <begin position="446"/>
        <end position="479"/>
    </location>
</feature>
<feature type="region of interest" description="Disordered" evidence="1">
    <location>
        <begin position="769"/>
        <end position="811"/>
    </location>
</feature>
<feature type="region of interest" description="Disordered" evidence="1">
    <location>
        <begin position="373"/>
        <end position="402"/>
    </location>
</feature>
<feature type="region of interest" description="Disordered" evidence="1">
    <location>
        <begin position="977"/>
        <end position="1080"/>
    </location>
</feature>
<feature type="compositionally biased region" description="Polar residues" evidence="1">
    <location>
        <begin position="1005"/>
        <end position="1027"/>
    </location>
</feature>
<name>A0A8J4BMP4_9CHLO</name>
<comment type="caution">
    <text evidence="2">The sequence shown here is derived from an EMBL/GenBank/DDBJ whole genome shotgun (WGS) entry which is preliminary data.</text>
</comment>
<feature type="compositionally biased region" description="Low complexity" evidence="1">
    <location>
        <begin position="1033"/>
        <end position="1049"/>
    </location>
</feature>
<feature type="region of interest" description="Disordered" evidence="1">
    <location>
        <begin position="1395"/>
        <end position="1418"/>
    </location>
</feature>
<organism evidence="2 3">
    <name type="scientific">Volvox africanus</name>
    <dbReference type="NCBI Taxonomy" id="51714"/>
    <lineage>
        <taxon>Eukaryota</taxon>
        <taxon>Viridiplantae</taxon>
        <taxon>Chlorophyta</taxon>
        <taxon>core chlorophytes</taxon>
        <taxon>Chlorophyceae</taxon>
        <taxon>CS clade</taxon>
        <taxon>Chlamydomonadales</taxon>
        <taxon>Volvocaceae</taxon>
        <taxon>Volvox</taxon>
    </lineage>
</organism>
<sequence>MDPKNTGPRDTETSSTKKHCIQFTDAREQLLAARNRCIYTEIGPATQFCSTPTRQGNASNITMPPLSRDYEAFASAPCWKATDRNVPTASGCSAAQTAAPTFAAAAITNNNFMTSAFHSRCVSGDYAASRPSYVGDGGFQCSIFEPIQKRRRMHILQPEHVFPNKDSQSLLIPTLARLLGVGSATIASAASLNPSSFDSREYRECTKMATQLRAPIATEMSPGTPLSEVIAVAAAPNSAAVPAVVANNEAALLAPSPASNQVCSDNEDCGRSAAVHAGVASPSTGEPGSPPLPICVRWPVRRIIDLEAMTSHPGHVSGAEVRPSDTDRDTAANGRLQKKTAANTSSAHNFDKTDGSGALDAAAAAGATANAAAPNLRQPSTSSPTAAPNLPPIDGIPSNSADYTSCPESTLGLQDLYGAPEPGRILTFCAGNGGIQAQPSSLEVDMGTGRARQPNARLGKRRMDSVEESSLVAPPPRPHSPTLEEALLLLSAAEQGAVREATTSAAAVQPLQLPAGARGLIRSVTWQPGSDGSRSGQATPGEVHVAEKAAPVASTASLAAGVTADILRINCTHPGPRVGDNVPYIANGREVAFDGAAAASHGGGSHVCIERRAVLNLAAGDGGCGFSVGLTGEGAVVGGGLATSAAAATALLDAPACEDNAHGICPAAGSPISLVAGDSFDEKTLPEPIIVGVPRTCSDDGSDGASDQVIGIFDPVRYMRRRDCIRILNHSAVTWVSRSQFEKLCGSNTAKWYRSIRVLAPASRAELESLDCGRDNGRDREEQSSPTPPSSPTLLPQPLPLPTPQGNGASDSLIFSLQQRVQSASTAGQKESLGGWLDRHELPVWKGPNRISSAARGKGTLQHPSHLSQLSRPGSGVNKPVRAAGLGAAAAAAAAALMAAEEMARAPAGSPTYASAAVSAMAAAAAAAAAAARAVGNCENFGRAVSSGVPSPLASYGSGVSALAAAAMCVASLTSTTVPAPVPVDDTGNGTNAKPSCAPPPQIRAASSDTGHQTTSQPPSPVLQSPTGDLPARTDAAAVSTSAAARTASPKVGTTNEARLDGAARSVRMPDGGCQPTAANGDAAAAAGMAAAAQGSPGCAPPSANVPLRSPELREPHQVASSMAAAATAAATASTWTTKAQAEVGVRARAQDMDMAYMHEGDGQVQARDRDRYWNHSPPVLSTAPAAAVLPPLPHKRVRMVPYAAYPYMPAGAPPASWRHQVVGAPAPHDFGKRSPPLSDKVAGGDAVSPPSLSYARVRVPLPPSRALHAHGHVPRAAAAVAATPVPVPQPPPPAAARHRPCSFVIPAGPIVYNQVSPSTSPPVPTQRMVMPACPQERVYSTTCPLHHTTAVPVGAAAAAGCPEYSPGGPIRVHPGPRPHRLFLHYHPYAWRRPEDAQRQSVSPVQHPRSPTPAPVPAPVPAVAVAAAAGTTTSQGQCDSPGRDVVQVEAPNAHTGGPGAAGVASAVPGLAVRPPLREAPWPHQQLIWRPPAVHHVWPAGRPAGPGYLFSPVRSFARVPSHVGLYPQPYPLVIGEPYPESIDRKEEGLGHTQVDTEPGCTTR</sequence>
<feature type="region of interest" description="Disordered" evidence="1">
    <location>
        <begin position="856"/>
        <end position="878"/>
    </location>
</feature>
<feature type="compositionally biased region" description="Basic and acidic residues" evidence="1">
    <location>
        <begin position="769"/>
        <end position="783"/>
    </location>
</feature>
<gene>
    <name evidence="2" type="ORF">Vafri_18579</name>
</gene>
<evidence type="ECO:0000313" key="3">
    <source>
        <dbReference type="Proteomes" id="UP000747399"/>
    </source>
</evidence>
<feature type="compositionally biased region" description="Polar residues" evidence="1">
    <location>
        <begin position="862"/>
        <end position="872"/>
    </location>
</feature>
<reference evidence="2" key="1">
    <citation type="journal article" date="2021" name="Proc. Natl. Acad. Sci. U.S.A.">
        <title>Three genomes in the algal genus Volvox reveal the fate of a haploid sex-determining region after a transition to homothallism.</title>
        <authorList>
            <person name="Yamamoto K."/>
            <person name="Hamaji T."/>
            <person name="Kawai-Toyooka H."/>
            <person name="Matsuzaki R."/>
            <person name="Takahashi F."/>
            <person name="Nishimura Y."/>
            <person name="Kawachi M."/>
            <person name="Noguchi H."/>
            <person name="Minakuchi Y."/>
            <person name="Umen J.G."/>
            <person name="Toyoda A."/>
            <person name="Nozaki H."/>
        </authorList>
    </citation>
    <scope>NUCLEOTIDE SEQUENCE</scope>
    <source>
        <strain evidence="2">NIES-3780</strain>
    </source>
</reference>
<protein>
    <submittedName>
        <fullName evidence="2">Uncharacterized protein</fullName>
    </submittedName>
</protein>
<feature type="region of interest" description="Disordered" evidence="1">
    <location>
        <begin position="309"/>
        <end position="354"/>
    </location>
</feature>
<proteinExistence type="predicted"/>
<evidence type="ECO:0000313" key="2">
    <source>
        <dbReference type="EMBL" id="GIL64681.1"/>
    </source>
</evidence>
<evidence type="ECO:0000256" key="1">
    <source>
        <dbReference type="SAM" id="MobiDB-lite"/>
    </source>
</evidence>
<dbReference type="EMBL" id="BNCO01000068">
    <property type="protein sequence ID" value="GIL64681.1"/>
    <property type="molecule type" value="Genomic_DNA"/>
</dbReference>